<feature type="non-terminal residue" evidence="1">
    <location>
        <position position="1"/>
    </location>
</feature>
<gene>
    <name evidence="1" type="ORF">NTEN_LOCUS13242</name>
</gene>
<accession>A0A6H5GXN9</accession>
<dbReference type="AlphaFoldDB" id="A0A6H5GXN9"/>
<organism evidence="1 2">
    <name type="scientific">Nesidiocoris tenuis</name>
    <dbReference type="NCBI Taxonomy" id="355587"/>
    <lineage>
        <taxon>Eukaryota</taxon>
        <taxon>Metazoa</taxon>
        <taxon>Ecdysozoa</taxon>
        <taxon>Arthropoda</taxon>
        <taxon>Hexapoda</taxon>
        <taxon>Insecta</taxon>
        <taxon>Pterygota</taxon>
        <taxon>Neoptera</taxon>
        <taxon>Paraneoptera</taxon>
        <taxon>Hemiptera</taxon>
        <taxon>Heteroptera</taxon>
        <taxon>Panheteroptera</taxon>
        <taxon>Cimicomorpha</taxon>
        <taxon>Miridae</taxon>
        <taxon>Dicyphina</taxon>
        <taxon>Nesidiocoris</taxon>
    </lineage>
</organism>
<evidence type="ECO:0000313" key="1">
    <source>
        <dbReference type="EMBL" id="CAB0007996.1"/>
    </source>
</evidence>
<name>A0A6H5GXN9_9HEMI</name>
<protein>
    <submittedName>
        <fullName evidence="1">Uncharacterized protein</fullName>
    </submittedName>
</protein>
<sequence length="71" mass="7839">PDRGRPHESNSDFTGYCLARDAYVCGSCGCVWILGGLRTLEGSCYTILPWWGSRSRISSVRRVSAIAQEVD</sequence>
<reference evidence="1 2" key="1">
    <citation type="submission" date="2020-02" db="EMBL/GenBank/DDBJ databases">
        <authorList>
            <person name="Ferguson B K."/>
        </authorList>
    </citation>
    <scope>NUCLEOTIDE SEQUENCE [LARGE SCALE GENOMIC DNA]</scope>
</reference>
<proteinExistence type="predicted"/>
<dbReference type="Proteomes" id="UP000479000">
    <property type="component" value="Unassembled WGS sequence"/>
</dbReference>
<dbReference type="EMBL" id="CADCXU010019901">
    <property type="protein sequence ID" value="CAB0007996.1"/>
    <property type="molecule type" value="Genomic_DNA"/>
</dbReference>
<keyword evidence="2" id="KW-1185">Reference proteome</keyword>
<evidence type="ECO:0000313" key="2">
    <source>
        <dbReference type="Proteomes" id="UP000479000"/>
    </source>
</evidence>